<keyword evidence="5" id="KW-1185">Reference proteome</keyword>
<dbReference type="AlphaFoldDB" id="A0A1U7CSV1"/>
<dbReference type="Proteomes" id="UP000186309">
    <property type="component" value="Chromosome"/>
</dbReference>
<evidence type="ECO:0000259" key="2">
    <source>
        <dbReference type="Pfam" id="PF07596"/>
    </source>
</evidence>
<dbReference type="SUPFAM" id="SSF54523">
    <property type="entry name" value="Pili subunits"/>
    <property type="match status" value="1"/>
</dbReference>
<organism evidence="4 5">
    <name type="scientific">Paludisphaera borealis</name>
    <dbReference type="NCBI Taxonomy" id="1387353"/>
    <lineage>
        <taxon>Bacteria</taxon>
        <taxon>Pseudomonadati</taxon>
        <taxon>Planctomycetota</taxon>
        <taxon>Planctomycetia</taxon>
        <taxon>Isosphaerales</taxon>
        <taxon>Isosphaeraceae</taxon>
        <taxon>Paludisphaera</taxon>
    </lineage>
</organism>
<evidence type="ECO:0000259" key="3">
    <source>
        <dbReference type="Pfam" id="PF13828"/>
    </source>
</evidence>
<feature type="domain" description="DUF1559" evidence="2">
    <location>
        <begin position="126"/>
        <end position="269"/>
    </location>
</feature>
<feature type="transmembrane region" description="Helical" evidence="1">
    <location>
        <begin position="59"/>
        <end position="82"/>
    </location>
</feature>
<reference evidence="5" key="1">
    <citation type="submission" date="2016-12" db="EMBL/GenBank/DDBJ databases">
        <title>Comparative genomics of four Isosphaeraceae planctomycetes: a common pool of plasmids and glycoside hydrolase genes.</title>
        <authorList>
            <person name="Ivanova A."/>
        </authorList>
    </citation>
    <scope>NUCLEOTIDE SEQUENCE [LARGE SCALE GENOMIC DNA]</scope>
    <source>
        <strain evidence="5">PX4</strain>
    </source>
</reference>
<dbReference type="STRING" id="1387353.BSF38_03520"/>
<evidence type="ECO:0000313" key="4">
    <source>
        <dbReference type="EMBL" id="APW61988.1"/>
    </source>
</evidence>
<keyword evidence="1" id="KW-1133">Transmembrane helix</keyword>
<dbReference type="InterPro" id="IPR045584">
    <property type="entry name" value="Pilin-like"/>
</dbReference>
<dbReference type="Pfam" id="PF07596">
    <property type="entry name" value="SBP_bac_10"/>
    <property type="match status" value="1"/>
</dbReference>
<feature type="domain" description="DUF4190" evidence="3">
    <location>
        <begin position="59"/>
        <end position="119"/>
    </location>
</feature>
<dbReference type="PANTHER" id="PTHR30093:SF2">
    <property type="entry name" value="TYPE II SECRETION SYSTEM PROTEIN H"/>
    <property type="match status" value="1"/>
</dbReference>
<feature type="transmembrane region" description="Helical" evidence="1">
    <location>
        <begin position="103"/>
        <end position="124"/>
    </location>
</feature>
<dbReference type="InterPro" id="IPR011453">
    <property type="entry name" value="DUF1559"/>
</dbReference>
<accession>A0A1U7CSV1</accession>
<dbReference type="InterPro" id="IPR025241">
    <property type="entry name" value="DUF4190"/>
</dbReference>
<dbReference type="KEGG" id="pbor:BSF38_03520"/>
<dbReference type="Gene3D" id="3.30.700.10">
    <property type="entry name" value="Glycoprotein, Type 4 Pilin"/>
    <property type="match status" value="1"/>
</dbReference>
<keyword evidence="1" id="KW-0472">Membrane</keyword>
<dbReference type="RefSeq" id="WP_145952196.1">
    <property type="nucleotide sequence ID" value="NZ_CP019082.1"/>
</dbReference>
<dbReference type="EMBL" id="CP019082">
    <property type="protein sequence ID" value="APW61988.1"/>
    <property type="molecule type" value="Genomic_DNA"/>
</dbReference>
<dbReference type="PANTHER" id="PTHR30093">
    <property type="entry name" value="GENERAL SECRETION PATHWAY PROTEIN G"/>
    <property type="match status" value="1"/>
</dbReference>
<sequence length="335" mass="36261">MSISVTCECGRRFEMLDEYAGLRVRCPGCGGELTLPEPASPGAWLLPEEPEPTATSGKAIASLALGALFFFACLSGLPAILIGRDALKDINRSKGRLRGRGMAISGIVLGVIGCLFTLAILMPARQSARDAARRAQCVNNLKQLGLAMHNYHDVNDRLPAAAIVDKDGRPLLSWRVAILPYLDSGSVYTKFHLDEPWDSSHNIALLESMPSVYACPSDRELKPGMTGYQVVVGPKTAFTPDFKLLRIADFTDGTTNTLLIGESRRAVPWTKPEDLPFDGALPLHGLGSQHGYHNNCFNGLFVNDSVRFLKNRIAPGVLDALLTRNGGEVLAPDSY</sequence>
<evidence type="ECO:0000313" key="5">
    <source>
        <dbReference type="Proteomes" id="UP000186309"/>
    </source>
</evidence>
<keyword evidence="1" id="KW-0812">Transmembrane</keyword>
<dbReference type="OrthoDB" id="285651at2"/>
<evidence type="ECO:0000256" key="1">
    <source>
        <dbReference type="SAM" id="Phobius"/>
    </source>
</evidence>
<dbReference type="Pfam" id="PF13828">
    <property type="entry name" value="DUF4190"/>
    <property type="match status" value="1"/>
</dbReference>
<proteinExistence type="predicted"/>
<protein>
    <submittedName>
        <fullName evidence="4">Uncharacterized protein</fullName>
    </submittedName>
</protein>
<gene>
    <name evidence="4" type="ORF">BSF38_03520</name>
</gene>
<name>A0A1U7CSV1_9BACT</name>